<keyword evidence="2" id="KW-1185">Reference proteome</keyword>
<dbReference type="EMBL" id="AEAI01004323">
    <property type="protein sequence ID" value="EGH49481.1"/>
    <property type="molecule type" value="Genomic_DNA"/>
</dbReference>
<dbReference type="AlphaFoldDB" id="F3GQX8"/>
<protein>
    <submittedName>
        <fullName evidence="1">Uncharacterized protein</fullName>
    </submittedName>
</protein>
<sequence>MQPMHSVLRWIMTDIRDVTEITAERDQLKSELKSPGCGGVRMSN</sequence>
<dbReference type="Proteomes" id="UP000004986">
    <property type="component" value="Unassembled WGS sequence"/>
</dbReference>
<feature type="non-terminal residue" evidence="1">
    <location>
        <position position="44"/>
    </location>
</feature>
<comment type="caution">
    <text evidence="1">The sequence shown here is derived from an EMBL/GenBank/DDBJ whole genome shotgun (WGS) entry which is preliminary data.</text>
</comment>
<evidence type="ECO:0000313" key="1">
    <source>
        <dbReference type="EMBL" id="EGH49481.1"/>
    </source>
</evidence>
<evidence type="ECO:0000313" key="2">
    <source>
        <dbReference type="Proteomes" id="UP000004986"/>
    </source>
</evidence>
<name>F3GQX8_PSESJ</name>
<organism evidence="1 2">
    <name type="scientific">Pseudomonas syringae pv. pisi str. 1704B</name>
    <dbReference type="NCBI Taxonomy" id="629263"/>
    <lineage>
        <taxon>Bacteria</taxon>
        <taxon>Pseudomonadati</taxon>
        <taxon>Pseudomonadota</taxon>
        <taxon>Gammaproteobacteria</taxon>
        <taxon>Pseudomonadales</taxon>
        <taxon>Pseudomonadaceae</taxon>
        <taxon>Pseudomonas</taxon>
        <taxon>Pseudomonas syringae</taxon>
    </lineage>
</organism>
<gene>
    <name evidence="1" type="ORF">PSYPI_46739</name>
</gene>
<dbReference type="HOGENOM" id="CLU_3226647_0_0_6"/>
<proteinExistence type="predicted"/>
<accession>F3GQX8</accession>
<reference evidence="1 2" key="1">
    <citation type="journal article" date="2011" name="PLoS Pathog.">
        <title>Dynamic evolution of pathogenicity revealed by sequencing and comparative genomics of 19 Pseudomonas syringae isolates.</title>
        <authorList>
            <person name="Baltrus D.A."/>
            <person name="Nishimura M.T."/>
            <person name="Romanchuk A."/>
            <person name="Chang J.H."/>
            <person name="Mukhtar M.S."/>
            <person name="Cherkis K."/>
            <person name="Roach J."/>
            <person name="Grant S.R."/>
            <person name="Jones C.D."/>
            <person name="Dangl J.L."/>
        </authorList>
    </citation>
    <scope>NUCLEOTIDE SEQUENCE [LARGE SCALE GENOMIC DNA]</scope>
    <source>
        <strain evidence="1 2">1704B</strain>
    </source>
</reference>